<name>A0A1F5ERR1_9BACT</name>
<proteinExistence type="predicted"/>
<evidence type="ECO:0000313" key="1">
    <source>
        <dbReference type="EMBL" id="OGD70079.1"/>
    </source>
</evidence>
<dbReference type="EMBL" id="MFAH01000064">
    <property type="protein sequence ID" value="OGD70079.1"/>
    <property type="molecule type" value="Genomic_DNA"/>
</dbReference>
<sequence>MTPFIHGEDDKLKYEGQEFIGQVLQNLDAFGTDESPLGPWSISSGMRKALKEKGFYFGEPQVTEDLDIVLREVERNSACLCDALVNRLTDPNPERESRVLFFLVELFNVEDRNTNAFTKGIAKGLKARNLL</sequence>
<organism evidence="1 2">
    <name type="scientific">Candidatus Collierbacteria bacterium RIFCSPHIGHO2_02_FULL_49_10</name>
    <dbReference type="NCBI Taxonomy" id="1817723"/>
    <lineage>
        <taxon>Bacteria</taxon>
        <taxon>Candidatus Collieribacteriota</taxon>
    </lineage>
</organism>
<reference evidence="1 2" key="1">
    <citation type="journal article" date="2016" name="Nat. Commun.">
        <title>Thousands of microbial genomes shed light on interconnected biogeochemical processes in an aquifer system.</title>
        <authorList>
            <person name="Anantharaman K."/>
            <person name="Brown C.T."/>
            <person name="Hug L.A."/>
            <person name="Sharon I."/>
            <person name="Castelle C.J."/>
            <person name="Probst A.J."/>
            <person name="Thomas B.C."/>
            <person name="Singh A."/>
            <person name="Wilkins M.J."/>
            <person name="Karaoz U."/>
            <person name="Brodie E.L."/>
            <person name="Williams K.H."/>
            <person name="Hubbard S.S."/>
            <person name="Banfield J.F."/>
        </authorList>
    </citation>
    <scope>NUCLEOTIDE SEQUENCE [LARGE SCALE GENOMIC DNA]</scope>
</reference>
<gene>
    <name evidence="1" type="ORF">A3D09_04110</name>
</gene>
<protein>
    <submittedName>
        <fullName evidence="1">Uncharacterized protein</fullName>
    </submittedName>
</protein>
<evidence type="ECO:0000313" key="2">
    <source>
        <dbReference type="Proteomes" id="UP000177390"/>
    </source>
</evidence>
<dbReference type="AlphaFoldDB" id="A0A1F5ERR1"/>
<accession>A0A1F5ERR1</accession>
<dbReference type="Proteomes" id="UP000177390">
    <property type="component" value="Unassembled WGS sequence"/>
</dbReference>
<comment type="caution">
    <text evidence="1">The sequence shown here is derived from an EMBL/GenBank/DDBJ whole genome shotgun (WGS) entry which is preliminary data.</text>
</comment>